<proteinExistence type="predicted"/>
<accession>A0A401UPJ5</accession>
<comment type="caution">
    <text evidence="1">The sequence shown here is derived from an EMBL/GenBank/DDBJ whole genome shotgun (WGS) entry which is preliminary data.</text>
</comment>
<sequence length="215" mass="24945">MESFITPKSTNFEEIQFNIYDSKTSYYGGSQYWFPKKFHKLSGCGPVAAANITAYLAQTFEDKYHALYPYKGIANKVDFTFHMIEIRKYVKPGIFGLTSVRKFSDSVLAFAKKRGVSLVPHILDDNASTMQDAINFISKALSQKLPIAILVLKHPLVEFKEYTWHWMTITDLLLNSKYNIYYLSVSTYGERRDINLDLLWNQRRSKDIINLAYFT</sequence>
<evidence type="ECO:0000313" key="1">
    <source>
        <dbReference type="EMBL" id="GCD11446.1"/>
    </source>
</evidence>
<dbReference type="RefSeq" id="WP_125003274.1">
    <property type="nucleotide sequence ID" value="NZ_BHYK01000018.1"/>
</dbReference>
<gene>
    <name evidence="1" type="ORF">Ctaglu_30690</name>
</gene>
<evidence type="ECO:0000313" key="2">
    <source>
        <dbReference type="Proteomes" id="UP000287872"/>
    </source>
</evidence>
<dbReference type="EMBL" id="BHYK01000018">
    <property type="protein sequence ID" value="GCD11446.1"/>
    <property type="molecule type" value="Genomic_DNA"/>
</dbReference>
<protein>
    <recommendedName>
        <fullName evidence="3">Peptidase C39-like domain-containing protein</fullName>
    </recommendedName>
</protein>
<dbReference type="Proteomes" id="UP000287872">
    <property type="component" value="Unassembled WGS sequence"/>
</dbReference>
<organism evidence="1 2">
    <name type="scientific">Clostridium tagluense</name>
    <dbReference type="NCBI Taxonomy" id="360422"/>
    <lineage>
        <taxon>Bacteria</taxon>
        <taxon>Bacillati</taxon>
        <taxon>Bacillota</taxon>
        <taxon>Clostridia</taxon>
        <taxon>Eubacteriales</taxon>
        <taxon>Clostridiaceae</taxon>
        <taxon>Clostridium</taxon>
    </lineage>
</organism>
<reference evidence="1 2" key="1">
    <citation type="submission" date="2018-11" db="EMBL/GenBank/DDBJ databases">
        <title>Genome sequencing and assembly of Clostridium tagluense strain A121.</title>
        <authorList>
            <person name="Murakami T."/>
            <person name="Segawa T."/>
            <person name="Shcherbakova V.A."/>
            <person name="Mori H."/>
            <person name="Yoshimura Y."/>
        </authorList>
    </citation>
    <scope>NUCLEOTIDE SEQUENCE [LARGE SCALE GENOMIC DNA]</scope>
    <source>
        <strain evidence="1 2">A121</strain>
    </source>
</reference>
<evidence type="ECO:0008006" key="3">
    <source>
        <dbReference type="Google" id="ProtNLM"/>
    </source>
</evidence>
<dbReference type="AlphaFoldDB" id="A0A401UPJ5"/>
<keyword evidence="2" id="KW-1185">Reference proteome</keyword>
<name>A0A401UPJ5_9CLOT</name>
<dbReference type="OrthoDB" id="370604at2"/>